<name>A0A318JU37_9NOCA</name>
<dbReference type="InterPro" id="IPR005502">
    <property type="entry name" value="Ribosyl_crysJ1"/>
</dbReference>
<dbReference type="Pfam" id="PF03747">
    <property type="entry name" value="ADP_ribosyl_GH"/>
    <property type="match status" value="1"/>
</dbReference>
<protein>
    <submittedName>
        <fullName evidence="2">ADP-ribosylglycohydrolase</fullName>
    </submittedName>
</protein>
<keyword evidence="1" id="KW-0460">Magnesium</keyword>
<dbReference type="Proteomes" id="UP000247569">
    <property type="component" value="Unassembled WGS sequence"/>
</dbReference>
<dbReference type="GO" id="GO:0046872">
    <property type="term" value="F:metal ion binding"/>
    <property type="evidence" value="ECO:0007669"/>
    <property type="project" value="UniProtKB-KW"/>
</dbReference>
<dbReference type="PANTHER" id="PTHR16222">
    <property type="entry name" value="ADP-RIBOSYLGLYCOHYDROLASE"/>
    <property type="match status" value="1"/>
</dbReference>
<feature type="binding site" evidence="1">
    <location>
        <position position="47"/>
    </location>
    <ligand>
        <name>Mg(2+)</name>
        <dbReference type="ChEBI" id="CHEBI:18420"/>
        <label>1</label>
    </ligand>
</feature>
<dbReference type="EMBL" id="QJKF01000013">
    <property type="protein sequence ID" value="PXX58731.1"/>
    <property type="molecule type" value="Genomic_DNA"/>
</dbReference>
<reference evidence="2 3" key="1">
    <citation type="submission" date="2018-05" db="EMBL/GenBank/DDBJ databases">
        <title>Genomic Encyclopedia of Type Strains, Phase IV (KMG-IV): sequencing the most valuable type-strain genomes for metagenomic binning, comparative biology and taxonomic classification.</title>
        <authorList>
            <person name="Goeker M."/>
        </authorList>
    </citation>
    <scope>NUCLEOTIDE SEQUENCE [LARGE SCALE GENOMIC DNA]</scope>
    <source>
        <strain evidence="2 3">DSM 44704</strain>
    </source>
</reference>
<dbReference type="PANTHER" id="PTHR16222:SF12">
    <property type="entry name" value="ADP-RIBOSYLGLYCOHYDROLASE-RELATED"/>
    <property type="match status" value="1"/>
</dbReference>
<dbReference type="RefSeq" id="WP_246003111.1">
    <property type="nucleotide sequence ID" value="NZ_QJKF01000013.1"/>
</dbReference>
<evidence type="ECO:0000313" key="2">
    <source>
        <dbReference type="EMBL" id="PXX58731.1"/>
    </source>
</evidence>
<accession>A0A318JU37</accession>
<dbReference type="InterPro" id="IPR036705">
    <property type="entry name" value="Ribosyl_crysJ1_sf"/>
</dbReference>
<keyword evidence="3" id="KW-1185">Reference proteome</keyword>
<keyword evidence="2" id="KW-0378">Hydrolase</keyword>
<dbReference type="Gene3D" id="1.10.4080.10">
    <property type="entry name" value="ADP-ribosylation/Crystallin J1"/>
    <property type="match status" value="1"/>
</dbReference>
<feature type="binding site" evidence="1">
    <location>
        <position position="48"/>
    </location>
    <ligand>
        <name>Mg(2+)</name>
        <dbReference type="ChEBI" id="CHEBI:18420"/>
        <label>1</label>
    </ligand>
</feature>
<dbReference type="SUPFAM" id="SSF101478">
    <property type="entry name" value="ADP-ribosylglycohydrolase"/>
    <property type="match status" value="1"/>
</dbReference>
<feature type="binding site" evidence="1">
    <location>
        <position position="46"/>
    </location>
    <ligand>
        <name>Mg(2+)</name>
        <dbReference type="ChEBI" id="CHEBI:18420"/>
        <label>1</label>
    </ligand>
</feature>
<dbReference type="InterPro" id="IPR050792">
    <property type="entry name" value="ADP-ribosylglycohydrolase"/>
</dbReference>
<comment type="cofactor">
    <cofactor evidence="1">
        <name>Mg(2+)</name>
        <dbReference type="ChEBI" id="CHEBI:18420"/>
    </cofactor>
    <text evidence="1">Binds 2 magnesium ions per subunit.</text>
</comment>
<proteinExistence type="predicted"/>
<dbReference type="AlphaFoldDB" id="A0A318JU37"/>
<feature type="binding site" evidence="1">
    <location>
        <position position="259"/>
    </location>
    <ligand>
        <name>Mg(2+)</name>
        <dbReference type="ChEBI" id="CHEBI:18420"/>
        <label>1</label>
    </ligand>
</feature>
<feature type="binding site" evidence="1">
    <location>
        <position position="260"/>
    </location>
    <ligand>
        <name>Mg(2+)</name>
        <dbReference type="ChEBI" id="CHEBI:18420"/>
        <label>1</label>
    </ligand>
</feature>
<dbReference type="GO" id="GO:0016787">
    <property type="term" value="F:hydrolase activity"/>
    <property type="evidence" value="ECO:0007669"/>
    <property type="project" value="UniProtKB-KW"/>
</dbReference>
<evidence type="ECO:0000256" key="1">
    <source>
        <dbReference type="PIRSR" id="PIRSR605502-1"/>
    </source>
</evidence>
<comment type="caution">
    <text evidence="2">The sequence shown here is derived from an EMBL/GenBank/DDBJ whole genome shotgun (WGS) entry which is preliminary data.</text>
</comment>
<feature type="binding site" evidence="1">
    <location>
        <position position="257"/>
    </location>
    <ligand>
        <name>Mg(2+)</name>
        <dbReference type="ChEBI" id="CHEBI:18420"/>
        <label>1</label>
    </ligand>
</feature>
<keyword evidence="1" id="KW-0479">Metal-binding</keyword>
<sequence>MHIDLMLDSLDGLSVGDSLGQQFPVMRRSIADLRAGNLPAGPWGWTDDTEMACGVVAQLCGHGEIDQDRLAVAFARRFDPRRDYGFLAVSTLRRIQQGVPWREAAGAAYDGQGSCGNGAAMRVAPLGACYAGDPKRIVAEAIRSAQVTHLHPEGVLGAVAVALAAGQAAHARLTRTRPAPAEFITAVLDHLDDGETTRQVRRARALLDANLEQAVAELGNGSRVTAQNTVPFTLWVAATHLAHYPAAITTCIAADGDIDTTSAIVGGIVAAYTGTAAADAGTAAADAGTAAADTGTAAGHLGTAAAHQGTAAARTGTAAGPGPIVGIPRTWLAAREPLPDWFDPKLRPPKNGRLRRWFSGR</sequence>
<evidence type="ECO:0000313" key="3">
    <source>
        <dbReference type="Proteomes" id="UP000247569"/>
    </source>
</evidence>
<gene>
    <name evidence="2" type="ORF">DFR70_11366</name>
</gene>
<organism evidence="2 3">
    <name type="scientific">Nocardia tenerifensis</name>
    <dbReference type="NCBI Taxonomy" id="228006"/>
    <lineage>
        <taxon>Bacteria</taxon>
        <taxon>Bacillati</taxon>
        <taxon>Actinomycetota</taxon>
        <taxon>Actinomycetes</taxon>
        <taxon>Mycobacteriales</taxon>
        <taxon>Nocardiaceae</taxon>
        <taxon>Nocardia</taxon>
    </lineage>
</organism>